<dbReference type="Gene3D" id="3.30.50.10">
    <property type="entry name" value="Erythroid Transcription Factor GATA-1, subunit A"/>
    <property type="match status" value="1"/>
</dbReference>
<protein>
    <recommendedName>
        <fullName evidence="16">Nuclear receptor domain-containing protein</fullName>
    </recommendedName>
</protein>
<dbReference type="SUPFAM" id="SSF57716">
    <property type="entry name" value="Glucocorticoid receptor-like (DNA-binding domain)"/>
    <property type="match status" value="1"/>
</dbReference>
<dbReference type="GO" id="GO:0008270">
    <property type="term" value="F:zinc ion binding"/>
    <property type="evidence" value="ECO:0007669"/>
    <property type="project" value="UniProtKB-KW"/>
</dbReference>
<dbReference type="Proteomes" id="UP001175271">
    <property type="component" value="Unassembled WGS sequence"/>
</dbReference>
<evidence type="ECO:0000259" key="13">
    <source>
        <dbReference type="PROSITE" id="PS51843"/>
    </source>
</evidence>
<organism evidence="14 15">
    <name type="scientific">Steinernema hermaphroditum</name>
    <dbReference type="NCBI Taxonomy" id="289476"/>
    <lineage>
        <taxon>Eukaryota</taxon>
        <taxon>Metazoa</taxon>
        <taxon>Ecdysozoa</taxon>
        <taxon>Nematoda</taxon>
        <taxon>Chromadorea</taxon>
        <taxon>Rhabditida</taxon>
        <taxon>Tylenchina</taxon>
        <taxon>Panagrolaimomorpha</taxon>
        <taxon>Strongyloidoidea</taxon>
        <taxon>Steinernematidae</taxon>
        <taxon>Steinernema</taxon>
    </lineage>
</organism>
<dbReference type="PANTHER" id="PTHR47630">
    <property type="entry name" value="NUCLEAR HORMONE RECEPTOR FAMILY-RELATED-RELATED"/>
    <property type="match status" value="1"/>
</dbReference>
<evidence type="ECO:0000259" key="12">
    <source>
        <dbReference type="PROSITE" id="PS51030"/>
    </source>
</evidence>
<dbReference type="InterPro" id="IPR013088">
    <property type="entry name" value="Znf_NHR/GATA"/>
</dbReference>
<feature type="domain" description="NR LBD" evidence="13">
    <location>
        <begin position="220"/>
        <end position="473"/>
    </location>
</feature>
<evidence type="ECO:0000313" key="14">
    <source>
        <dbReference type="EMBL" id="KAK0398000.1"/>
    </source>
</evidence>
<keyword evidence="4 11" id="KW-0863">Zinc-finger</keyword>
<keyword evidence="10 11" id="KW-0539">Nucleus</keyword>
<keyword evidence="7 11" id="KW-0238">DNA-binding</keyword>
<dbReference type="PRINTS" id="PR00047">
    <property type="entry name" value="STROIDFINGER"/>
</dbReference>
<dbReference type="Pfam" id="PF00105">
    <property type="entry name" value="zf-C4"/>
    <property type="match status" value="1"/>
</dbReference>
<dbReference type="GO" id="GO:0000978">
    <property type="term" value="F:RNA polymerase II cis-regulatory region sequence-specific DNA binding"/>
    <property type="evidence" value="ECO:0007669"/>
    <property type="project" value="InterPro"/>
</dbReference>
<comment type="subcellular location">
    <subcellularLocation>
        <location evidence="1 11">Nucleus</location>
    </subcellularLocation>
</comment>
<evidence type="ECO:0000256" key="8">
    <source>
        <dbReference type="ARBA" id="ARBA00023163"/>
    </source>
</evidence>
<dbReference type="GO" id="GO:0005634">
    <property type="term" value="C:nucleus"/>
    <property type="evidence" value="ECO:0007669"/>
    <property type="project" value="UniProtKB-SubCell"/>
</dbReference>
<dbReference type="Pfam" id="PF00104">
    <property type="entry name" value="Hormone_recep"/>
    <property type="match status" value="1"/>
</dbReference>
<proteinExistence type="inferred from homology"/>
<dbReference type="PANTHER" id="PTHR47630:SF1">
    <property type="entry name" value="NUCLEAR HORMONE RECEPTOR FAMILY MEMBER NHR-4"/>
    <property type="match status" value="1"/>
</dbReference>
<evidence type="ECO:0000256" key="11">
    <source>
        <dbReference type="RuleBase" id="RU004334"/>
    </source>
</evidence>
<evidence type="ECO:0008006" key="16">
    <source>
        <dbReference type="Google" id="ProtNLM"/>
    </source>
</evidence>
<evidence type="ECO:0000256" key="3">
    <source>
        <dbReference type="ARBA" id="ARBA00022723"/>
    </source>
</evidence>
<evidence type="ECO:0000256" key="4">
    <source>
        <dbReference type="ARBA" id="ARBA00022771"/>
    </source>
</evidence>
<dbReference type="InterPro" id="IPR035500">
    <property type="entry name" value="NHR-like_dom_sf"/>
</dbReference>
<evidence type="ECO:0000313" key="15">
    <source>
        <dbReference type="Proteomes" id="UP001175271"/>
    </source>
</evidence>
<dbReference type="PROSITE" id="PS51030">
    <property type="entry name" value="NUCLEAR_REC_DBD_2"/>
    <property type="match status" value="1"/>
</dbReference>
<evidence type="ECO:0000256" key="1">
    <source>
        <dbReference type="ARBA" id="ARBA00004123"/>
    </source>
</evidence>
<dbReference type="FunFam" id="3.30.50.10:FF:000030">
    <property type="entry name" value="Nuclear Hormone Receptor family"/>
    <property type="match status" value="1"/>
</dbReference>
<accession>A0AA39LI56</accession>
<dbReference type="Gene3D" id="1.10.565.10">
    <property type="entry name" value="Retinoid X Receptor"/>
    <property type="match status" value="1"/>
</dbReference>
<evidence type="ECO:0000256" key="10">
    <source>
        <dbReference type="ARBA" id="ARBA00023242"/>
    </source>
</evidence>
<dbReference type="GO" id="GO:0003700">
    <property type="term" value="F:DNA-binding transcription factor activity"/>
    <property type="evidence" value="ECO:0007669"/>
    <property type="project" value="InterPro"/>
</dbReference>
<dbReference type="SUPFAM" id="SSF48508">
    <property type="entry name" value="Nuclear receptor ligand-binding domain"/>
    <property type="match status" value="1"/>
</dbReference>
<sequence length="488" mass="55847">MLKRKLDYLSDMTVRVDYGIANGSHKKGFLNGVDQPTTSNQLLCEVCGDVAYGKHYGVNACNGCKGFFRRSIWSRRQYSCRFGGDCPVVKEHRNVCRACRLKKCYAAGMNPDAVQNERDRNLKNSHMVGQHKLPHRPKIRTSLRDNCAQTDTSLPNILYTGSGYHSSPILGGSNSSSCSSFIHIKQEIPSTPPEQDLPSPPNSDDDLYLRFYALEEHIFNNVEGVGPLLSAEEKVDMPFEFVFHEPTLVCRRYKMFFTGERILTPEDFIDGWRRHFIFFADWAHGLKDFACLDTDDQLILAKRRLVHHGWVSHSYYSMLSGKSGICFANGSYHPHSDSEDYYKHDPVIGQFYSDSVARMMDGLVIPMKNMKLDIYEYCLLKGINFFKEEIGLSLHGQQHVARTRERYVAALYRYIKAHKCKDTQTAIERLQEIMLLLSVVTSLYHLMNDKVEMNRLFNIIDFDSLIADVHKGTWPRTRSNSTANSVSV</sequence>
<keyword evidence="15" id="KW-1185">Reference proteome</keyword>
<evidence type="ECO:0000256" key="2">
    <source>
        <dbReference type="ARBA" id="ARBA00005993"/>
    </source>
</evidence>
<evidence type="ECO:0000256" key="6">
    <source>
        <dbReference type="ARBA" id="ARBA00023015"/>
    </source>
</evidence>
<comment type="caution">
    <text evidence="14">The sequence shown here is derived from an EMBL/GenBank/DDBJ whole genome shotgun (WGS) entry which is preliminary data.</text>
</comment>
<name>A0AA39LI56_9BILA</name>
<dbReference type="PROSITE" id="PS00031">
    <property type="entry name" value="NUCLEAR_REC_DBD_1"/>
    <property type="match status" value="1"/>
</dbReference>
<feature type="domain" description="Nuclear receptor" evidence="12">
    <location>
        <begin position="41"/>
        <end position="116"/>
    </location>
</feature>
<evidence type="ECO:0000256" key="9">
    <source>
        <dbReference type="ARBA" id="ARBA00023170"/>
    </source>
</evidence>
<gene>
    <name evidence="14" type="ORF">QR680_002380</name>
</gene>
<dbReference type="InterPro" id="IPR000536">
    <property type="entry name" value="Nucl_hrmn_rcpt_lig-bd"/>
</dbReference>
<dbReference type="CDD" id="cd06960">
    <property type="entry name" value="NR_DBD_HNF4A"/>
    <property type="match status" value="1"/>
</dbReference>
<keyword evidence="6 11" id="KW-0805">Transcription regulation</keyword>
<dbReference type="InterPro" id="IPR049636">
    <property type="entry name" value="HNF4-like_DBD"/>
</dbReference>
<dbReference type="EMBL" id="JAUCMV010000005">
    <property type="protein sequence ID" value="KAK0398000.1"/>
    <property type="molecule type" value="Genomic_DNA"/>
</dbReference>
<dbReference type="SMART" id="SM00399">
    <property type="entry name" value="ZnF_C4"/>
    <property type="match status" value="1"/>
</dbReference>
<dbReference type="AlphaFoldDB" id="A0AA39LI56"/>
<keyword evidence="9 11" id="KW-0675">Receptor</keyword>
<dbReference type="InterPro" id="IPR052499">
    <property type="entry name" value="C.elegans_NHRs"/>
</dbReference>
<dbReference type="SMART" id="SM00430">
    <property type="entry name" value="HOLI"/>
    <property type="match status" value="1"/>
</dbReference>
<dbReference type="InterPro" id="IPR001628">
    <property type="entry name" value="Znf_hrmn_rcpt"/>
</dbReference>
<evidence type="ECO:0000256" key="7">
    <source>
        <dbReference type="ARBA" id="ARBA00023125"/>
    </source>
</evidence>
<dbReference type="CDD" id="cd06157">
    <property type="entry name" value="NR_LBD"/>
    <property type="match status" value="1"/>
</dbReference>
<evidence type="ECO:0000256" key="5">
    <source>
        <dbReference type="ARBA" id="ARBA00022833"/>
    </source>
</evidence>
<comment type="similarity">
    <text evidence="2 11">Belongs to the nuclear hormone receptor family.</text>
</comment>
<keyword evidence="8 11" id="KW-0804">Transcription</keyword>
<keyword evidence="5 11" id="KW-0862">Zinc</keyword>
<dbReference type="PROSITE" id="PS51843">
    <property type="entry name" value="NR_LBD"/>
    <property type="match status" value="1"/>
</dbReference>
<reference evidence="14" key="1">
    <citation type="submission" date="2023-06" db="EMBL/GenBank/DDBJ databases">
        <title>Genomic analysis of the entomopathogenic nematode Steinernema hermaphroditum.</title>
        <authorList>
            <person name="Schwarz E.M."/>
            <person name="Heppert J.K."/>
            <person name="Baniya A."/>
            <person name="Schwartz H.T."/>
            <person name="Tan C.-H."/>
            <person name="Antoshechkin I."/>
            <person name="Sternberg P.W."/>
            <person name="Goodrich-Blair H."/>
            <person name="Dillman A.R."/>
        </authorList>
    </citation>
    <scope>NUCLEOTIDE SEQUENCE</scope>
    <source>
        <strain evidence="14">PS9179</strain>
        <tissue evidence="14">Whole animal</tissue>
    </source>
</reference>
<keyword evidence="3 11" id="KW-0479">Metal-binding</keyword>